<accession>G2GXI7</accession>
<proteinExistence type="predicted"/>
<dbReference type="EMBL" id="AGCA01000103">
    <property type="protein sequence ID" value="EGY29549.1"/>
    <property type="molecule type" value="Genomic_DNA"/>
</dbReference>
<reference evidence="1 2" key="1">
    <citation type="journal article" date="2012" name="Genome Res.">
        <title>Genomic basis of endosymbiont-conferred protection against an insect parasitoid.</title>
        <authorList>
            <person name="Hansen A.K."/>
            <person name="Vorburger C."/>
            <person name="Moran N.A."/>
        </authorList>
    </citation>
    <scope>NUCLEOTIDE SEQUENCE [LARGE SCALE GENOMIC DNA]</scope>
    <source>
        <strain evidence="2">R5.15</strain>
    </source>
</reference>
<dbReference type="AlphaFoldDB" id="G2GXI7"/>
<name>G2GXI7_9ENTR</name>
<dbReference type="OrthoDB" id="7066780at2"/>
<protein>
    <submittedName>
        <fullName evidence="1">Uncharacterized protein</fullName>
    </submittedName>
</protein>
<sequence length="52" mass="6073">MTEQAFYDYVLSLLVKKNYSSGDMNQQLTRLKEKLSTIGTSFKLFDRQPLPQ</sequence>
<gene>
    <name evidence="1" type="ORF">Rin_00004790</name>
</gene>
<dbReference type="Proteomes" id="UP000004116">
    <property type="component" value="Unassembled WGS sequence"/>
</dbReference>
<comment type="caution">
    <text evidence="1">The sequence shown here is derived from an EMBL/GenBank/DDBJ whole genome shotgun (WGS) entry which is preliminary data.</text>
</comment>
<organism evidence="1 2">
    <name type="scientific">Candidatus Regiella insecticola 5.15</name>
    <dbReference type="NCBI Taxonomy" id="1005043"/>
    <lineage>
        <taxon>Bacteria</taxon>
        <taxon>Pseudomonadati</taxon>
        <taxon>Pseudomonadota</taxon>
        <taxon>Gammaproteobacteria</taxon>
        <taxon>Enterobacterales</taxon>
        <taxon>Enterobacteriaceae</taxon>
        <taxon>aphid secondary symbionts</taxon>
        <taxon>Candidatus Regiella</taxon>
    </lineage>
</organism>
<dbReference type="RefSeq" id="WP_006706181.1">
    <property type="nucleotide sequence ID" value="NZ_AGCA01000103.1"/>
</dbReference>
<keyword evidence="2" id="KW-1185">Reference proteome</keyword>
<evidence type="ECO:0000313" key="2">
    <source>
        <dbReference type="Proteomes" id="UP000004116"/>
    </source>
</evidence>
<evidence type="ECO:0000313" key="1">
    <source>
        <dbReference type="EMBL" id="EGY29549.1"/>
    </source>
</evidence>